<gene>
    <name evidence="2" type="ORF">WICPIJ_005211</name>
</gene>
<evidence type="ECO:0000313" key="3">
    <source>
        <dbReference type="Proteomes" id="UP000774326"/>
    </source>
</evidence>
<name>A0A9P8Q416_WICPI</name>
<reference evidence="2" key="1">
    <citation type="journal article" date="2021" name="Open Biol.">
        <title>Shared evolutionary footprints suggest mitochondrial oxidative damage underlies multiple complex I losses in fungi.</title>
        <authorList>
            <person name="Schikora-Tamarit M.A."/>
            <person name="Marcet-Houben M."/>
            <person name="Nosek J."/>
            <person name="Gabaldon T."/>
        </authorList>
    </citation>
    <scope>NUCLEOTIDE SEQUENCE</scope>
    <source>
        <strain evidence="2">CBS2887</strain>
    </source>
</reference>
<dbReference type="AlphaFoldDB" id="A0A9P8Q416"/>
<proteinExistence type="predicted"/>
<keyword evidence="3" id="KW-1185">Reference proteome</keyword>
<reference evidence="2" key="2">
    <citation type="submission" date="2021-01" db="EMBL/GenBank/DDBJ databases">
        <authorList>
            <person name="Schikora-Tamarit M.A."/>
        </authorList>
    </citation>
    <scope>NUCLEOTIDE SEQUENCE</scope>
    <source>
        <strain evidence="2">CBS2887</strain>
    </source>
</reference>
<organism evidence="2 3">
    <name type="scientific">Wickerhamomyces pijperi</name>
    <name type="common">Yeast</name>
    <name type="synonym">Pichia pijperi</name>
    <dbReference type="NCBI Taxonomy" id="599730"/>
    <lineage>
        <taxon>Eukaryota</taxon>
        <taxon>Fungi</taxon>
        <taxon>Dikarya</taxon>
        <taxon>Ascomycota</taxon>
        <taxon>Saccharomycotina</taxon>
        <taxon>Saccharomycetes</taxon>
        <taxon>Phaffomycetales</taxon>
        <taxon>Wickerhamomycetaceae</taxon>
        <taxon>Wickerhamomyces</taxon>
    </lineage>
</organism>
<feature type="signal peptide" evidence="1">
    <location>
        <begin position="1"/>
        <end position="21"/>
    </location>
</feature>
<protein>
    <submittedName>
        <fullName evidence="2">Uncharacterized protein</fullName>
    </submittedName>
</protein>
<evidence type="ECO:0000313" key="2">
    <source>
        <dbReference type="EMBL" id="KAH3683837.1"/>
    </source>
</evidence>
<evidence type="ECO:0000256" key="1">
    <source>
        <dbReference type="SAM" id="SignalP"/>
    </source>
</evidence>
<dbReference type="EMBL" id="JAEUBG010002926">
    <property type="protein sequence ID" value="KAH3683837.1"/>
    <property type="molecule type" value="Genomic_DNA"/>
</dbReference>
<dbReference type="Proteomes" id="UP000774326">
    <property type="component" value="Unassembled WGS sequence"/>
</dbReference>
<feature type="chain" id="PRO_5040450956" evidence="1">
    <location>
        <begin position="22"/>
        <end position="90"/>
    </location>
</feature>
<accession>A0A9P8Q416</accession>
<keyword evidence="1" id="KW-0732">Signal</keyword>
<comment type="caution">
    <text evidence="2">The sequence shown here is derived from an EMBL/GenBank/DDBJ whole genome shotgun (WGS) entry which is preliminary data.</text>
</comment>
<sequence>MFWRTKATRGCLLMMLHISDSDIGLLLVSPIRDPMTPRTIISNDDRSLKCEGFGSVVDILRNSLGLGDHAKGIVTVVNGNTRIPNQDSFT</sequence>